<dbReference type="InterPro" id="IPR015889">
    <property type="entry name" value="Intradiol_dOase_core"/>
</dbReference>
<dbReference type="InterPro" id="IPR000627">
    <property type="entry name" value="Intradiol_dOase_C"/>
</dbReference>
<feature type="region of interest" description="Disordered" evidence="1">
    <location>
        <begin position="58"/>
        <end position="109"/>
    </location>
</feature>
<keyword evidence="4" id="KW-1185">Reference proteome</keyword>
<evidence type="ECO:0000313" key="3">
    <source>
        <dbReference type="EMBL" id="MFG6460013.1"/>
    </source>
</evidence>
<dbReference type="PANTHER" id="PTHR34315">
    <property type="match status" value="1"/>
</dbReference>
<dbReference type="GO" id="GO:0051213">
    <property type="term" value="F:dioxygenase activity"/>
    <property type="evidence" value="ECO:0007669"/>
    <property type="project" value="UniProtKB-KW"/>
</dbReference>
<proteinExistence type="predicted"/>
<dbReference type="EMBL" id="JBIGHX010000001">
    <property type="protein sequence ID" value="MFG6460013.1"/>
    <property type="molecule type" value="Genomic_DNA"/>
</dbReference>
<name>A0ABW7GDL0_9BURK</name>
<dbReference type="PANTHER" id="PTHR34315:SF1">
    <property type="entry name" value="INTRADIOL RING-CLEAVAGE DIOXYGENASES DOMAIN-CONTAINING PROTEIN-RELATED"/>
    <property type="match status" value="1"/>
</dbReference>
<comment type="caution">
    <text evidence="3">The sequence shown here is derived from an EMBL/GenBank/DDBJ whole genome shotgun (WGS) entry which is preliminary data.</text>
</comment>
<dbReference type="SUPFAM" id="SSF49482">
    <property type="entry name" value="Aromatic compound dioxygenase"/>
    <property type="match status" value="1"/>
</dbReference>
<evidence type="ECO:0000259" key="2">
    <source>
        <dbReference type="Pfam" id="PF00775"/>
    </source>
</evidence>
<feature type="compositionally biased region" description="Low complexity" evidence="1">
    <location>
        <begin position="63"/>
        <end position="93"/>
    </location>
</feature>
<organism evidence="3 4">
    <name type="scientific">Pelomonas lactea</name>
    <dbReference type="NCBI Taxonomy" id="3299030"/>
    <lineage>
        <taxon>Bacteria</taxon>
        <taxon>Pseudomonadati</taxon>
        <taxon>Pseudomonadota</taxon>
        <taxon>Betaproteobacteria</taxon>
        <taxon>Burkholderiales</taxon>
        <taxon>Sphaerotilaceae</taxon>
        <taxon>Roseateles</taxon>
    </lineage>
</organism>
<dbReference type="Proteomes" id="UP001606302">
    <property type="component" value="Unassembled WGS sequence"/>
</dbReference>
<reference evidence="3 4" key="1">
    <citation type="submission" date="2024-08" db="EMBL/GenBank/DDBJ databases">
        <authorList>
            <person name="Lu H."/>
        </authorList>
    </citation>
    <scope>NUCLEOTIDE SEQUENCE [LARGE SCALE GENOMIC DNA]</scope>
    <source>
        <strain evidence="3 4">DXS20W</strain>
    </source>
</reference>
<dbReference type="Gene3D" id="2.60.130.10">
    <property type="entry name" value="Aromatic compound dioxygenase"/>
    <property type="match status" value="1"/>
</dbReference>
<sequence length="305" mass="30964">MHHDRNDRHDHDQGLAHDLSRLHQQAFERRAALRWLMGAGALSLGGAGVLTLAGCGGGGGDAGTTTSSSSGSSSSSSGSSSSGGTTTTTSGCSVIPSETEGPYPGDGSNTANGSVANVLALSGVVRSDIRTSIAGASGTAAGVPLQVIIELVNTNASCADLSGYAIYLWHCDALGRYSMYSSGVTGENYLRGVQATGTDGTAVFQTIYPGCYAGRVPHIHFEVYRSTTTATNWNNKLRTSQLCFPSDANTAVYATSGYGSSAANNNASSLSSDGIFSDGYSTQLATVTGSVSAGYVARLKVGIAA</sequence>
<accession>A0ABW7GDL0</accession>
<evidence type="ECO:0000313" key="4">
    <source>
        <dbReference type="Proteomes" id="UP001606302"/>
    </source>
</evidence>
<feature type="domain" description="Intradiol ring-cleavage dioxygenases" evidence="2">
    <location>
        <begin position="137"/>
        <end position="215"/>
    </location>
</feature>
<keyword evidence="3" id="KW-0223">Dioxygenase</keyword>
<dbReference type="Pfam" id="PF00775">
    <property type="entry name" value="Dioxygenase_C"/>
    <property type="match status" value="1"/>
</dbReference>
<gene>
    <name evidence="3" type="ORF">ACG04Q_00430</name>
</gene>
<protein>
    <submittedName>
        <fullName evidence="3">Intradiol ring-cleavage dioxygenase</fullName>
    </submittedName>
</protein>
<keyword evidence="3" id="KW-0560">Oxidoreductase</keyword>
<evidence type="ECO:0000256" key="1">
    <source>
        <dbReference type="SAM" id="MobiDB-lite"/>
    </source>
</evidence>
<dbReference type="RefSeq" id="WP_394508812.1">
    <property type="nucleotide sequence ID" value="NZ_JBIGHX010000001.1"/>
</dbReference>